<sequence>LEGCPEKKSADNQNHASESTRHSNGAGDTRTGEVAGPWVVVQKPRRQRRVVKDGSGRDGTAAGGARMTSTAQGPHHATRPPDREKEQGRTNVTNGPAQEVQSGLKPINIGDDMEIVNETPILDQQEKGANSMSLN</sequence>
<protein>
    <submittedName>
        <fullName evidence="2">Uncharacterized protein</fullName>
    </submittedName>
</protein>
<evidence type="ECO:0000313" key="2">
    <source>
        <dbReference type="EMBL" id="MCH99685.1"/>
    </source>
</evidence>
<keyword evidence="3" id="KW-1185">Reference proteome</keyword>
<evidence type="ECO:0000313" key="3">
    <source>
        <dbReference type="Proteomes" id="UP000265520"/>
    </source>
</evidence>
<organism evidence="2 3">
    <name type="scientific">Trifolium medium</name>
    <dbReference type="NCBI Taxonomy" id="97028"/>
    <lineage>
        <taxon>Eukaryota</taxon>
        <taxon>Viridiplantae</taxon>
        <taxon>Streptophyta</taxon>
        <taxon>Embryophyta</taxon>
        <taxon>Tracheophyta</taxon>
        <taxon>Spermatophyta</taxon>
        <taxon>Magnoliopsida</taxon>
        <taxon>eudicotyledons</taxon>
        <taxon>Gunneridae</taxon>
        <taxon>Pentapetalae</taxon>
        <taxon>rosids</taxon>
        <taxon>fabids</taxon>
        <taxon>Fabales</taxon>
        <taxon>Fabaceae</taxon>
        <taxon>Papilionoideae</taxon>
        <taxon>50 kb inversion clade</taxon>
        <taxon>NPAAA clade</taxon>
        <taxon>Hologalegina</taxon>
        <taxon>IRL clade</taxon>
        <taxon>Trifolieae</taxon>
        <taxon>Trifolium</taxon>
    </lineage>
</organism>
<reference evidence="2 3" key="1">
    <citation type="journal article" date="2018" name="Front. Plant Sci.">
        <title>Red Clover (Trifolium pratense) and Zigzag Clover (T. medium) - A Picture of Genomic Similarities and Differences.</title>
        <authorList>
            <person name="Dluhosova J."/>
            <person name="Istvanek J."/>
            <person name="Nedelnik J."/>
            <person name="Repkova J."/>
        </authorList>
    </citation>
    <scope>NUCLEOTIDE SEQUENCE [LARGE SCALE GENOMIC DNA]</scope>
    <source>
        <strain evidence="3">cv. 10/8</strain>
        <tissue evidence="2">Leaf</tissue>
    </source>
</reference>
<proteinExistence type="predicted"/>
<feature type="compositionally biased region" description="Polar residues" evidence="1">
    <location>
        <begin position="89"/>
        <end position="101"/>
    </location>
</feature>
<name>A0A392NKQ9_9FABA</name>
<feature type="non-terminal residue" evidence="2">
    <location>
        <position position="1"/>
    </location>
</feature>
<dbReference type="AlphaFoldDB" id="A0A392NKQ9"/>
<comment type="caution">
    <text evidence="2">The sequence shown here is derived from an EMBL/GenBank/DDBJ whole genome shotgun (WGS) entry which is preliminary data.</text>
</comment>
<feature type="compositionally biased region" description="Basic and acidic residues" evidence="1">
    <location>
        <begin position="1"/>
        <end position="10"/>
    </location>
</feature>
<accession>A0A392NKQ9</accession>
<dbReference type="Proteomes" id="UP000265520">
    <property type="component" value="Unassembled WGS sequence"/>
</dbReference>
<feature type="region of interest" description="Disordered" evidence="1">
    <location>
        <begin position="1"/>
        <end position="135"/>
    </location>
</feature>
<evidence type="ECO:0000256" key="1">
    <source>
        <dbReference type="SAM" id="MobiDB-lite"/>
    </source>
</evidence>
<dbReference type="EMBL" id="LXQA010041014">
    <property type="protein sequence ID" value="MCH99685.1"/>
    <property type="molecule type" value="Genomic_DNA"/>
</dbReference>
<feature type="compositionally biased region" description="Basic and acidic residues" evidence="1">
    <location>
        <begin position="79"/>
        <end position="88"/>
    </location>
</feature>